<comment type="caution">
    <text evidence="3">The sequence shown here is derived from an EMBL/GenBank/DDBJ whole genome shotgun (WGS) entry which is preliminary data.</text>
</comment>
<dbReference type="AlphaFoldDB" id="A0A8J3CQL6"/>
<evidence type="ECO:0000256" key="1">
    <source>
        <dbReference type="SAM" id="Phobius"/>
    </source>
</evidence>
<dbReference type="CDD" id="cd00093">
    <property type="entry name" value="HTH_XRE"/>
    <property type="match status" value="1"/>
</dbReference>
<reference evidence="3" key="1">
    <citation type="journal article" date="2014" name="Int. J. Syst. Evol. Microbiol.">
        <title>Complete genome sequence of Corynebacterium casei LMG S-19264T (=DSM 44701T), isolated from a smear-ripened cheese.</title>
        <authorList>
            <consortium name="US DOE Joint Genome Institute (JGI-PGF)"/>
            <person name="Walter F."/>
            <person name="Albersmeier A."/>
            <person name="Kalinowski J."/>
            <person name="Ruckert C."/>
        </authorList>
    </citation>
    <scope>NUCLEOTIDE SEQUENCE</scope>
    <source>
        <strain evidence="3">KCTC 32513</strain>
    </source>
</reference>
<dbReference type="Gene3D" id="1.10.260.40">
    <property type="entry name" value="lambda repressor-like DNA-binding domains"/>
    <property type="match status" value="1"/>
</dbReference>
<organism evidence="3 4">
    <name type="scientific">Algimonas arctica</name>
    <dbReference type="NCBI Taxonomy" id="1479486"/>
    <lineage>
        <taxon>Bacteria</taxon>
        <taxon>Pseudomonadati</taxon>
        <taxon>Pseudomonadota</taxon>
        <taxon>Alphaproteobacteria</taxon>
        <taxon>Maricaulales</taxon>
        <taxon>Robiginitomaculaceae</taxon>
        <taxon>Algimonas</taxon>
    </lineage>
</organism>
<feature type="domain" description="HTH cro/C1-type" evidence="2">
    <location>
        <begin position="10"/>
        <end position="63"/>
    </location>
</feature>
<proteinExistence type="predicted"/>
<sequence>MQFHPDAAKIRRWREERHWSQEHLADLAGIGTRTVQRRENGEAASYESVMALAAAFNVEVVALTVDPKVQAKADEKAHATEGLAALRLSFLIHFASYIFGMIVFMAISISSYGNGFVMMVPAAWWTVGLAGHGLTVAIVTLAVRFKQTP</sequence>
<reference evidence="3" key="2">
    <citation type="submission" date="2020-09" db="EMBL/GenBank/DDBJ databases">
        <authorList>
            <person name="Sun Q."/>
            <person name="Kim S."/>
        </authorList>
    </citation>
    <scope>NUCLEOTIDE SEQUENCE</scope>
    <source>
        <strain evidence="3">KCTC 32513</strain>
    </source>
</reference>
<dbReference type="RefSeq" id="WP_189497608.1">
    <property type="nucleotide sequence ID" value="NZ_BMZH01000006.1"/>
</dbReference>
<name>A0A8J3CQL6_9PROT</name>
<gene>
    <name evidence="3" type="ORF">GCM10009069_17900</name>
</gene>
<feature type="transmembrane region" description="Helical" evidence="1">
    <location>
        <begin position="122"/>
        <end position="143"/>
    </location>
</feature>
<keyword evidence="1" id="KW-0812">Transmembrane</keyword>
<keyword evidence="1" id="KW-1133">Transmembrane helix</keyword>
<dbReference type="InterPro" id="IPR001387">
    <property type="entry name" value="Cro/C1-type_HTH"/>
</dbReference>
<evidence type="ECO:0000313" key="3">
    <source>
        <dbReference type="EMBL" id="GHA95318.1"/>
    </source>
</evidence>
<dbReference type="Pfam" id="PF01381">
    <property type="entry name" value="HTH_3"/>
    <property type="match status" value="1"/>
</dbReference>
<dbReference type="PROSITE" id="PS50943">
    <property type="entry name" value="HTH_CROC1"/>
    <property type="match status" value="1"/>
</dbReference>
<dbReference type="SUPFAM" id="SSF47413">
    <property type="entry name" value="lambda repressor-like DNA-binding domains"/>
    <property type="match status" value="1"/>
</dbReference>
<protein>
    <recommendedName>
        <fullName evidence="2">HTH cro/C1-type domain-containing protein</fullName>
    </recommendedName>
</protein>
<evidence type="ECO:0000313" key="4">
    <source>
        <dbReference type="Proteomes" id="UP000634004"/>
    </source>
</evidence>
<dbReference type="InterPro" id="IPR010982">
    <property type="entry name" value="Lambda_DNA-bd_dom_sf"/>
</dbReference>
<dbReference type="SMART" id="SM00530">
    <property type="entry name" value="HTH_XRE"/>
    <property type="match status" value="1"/>
</dbReference>
<dbReference type="GO" id="GO:0003677">
    <property type="term" value="F:DNA binding"/>
    <property type="evidence" value="ECO:0007669"/>
    <property type="project" value="InterPro"/>
</dbReference>
<accession>A0A8J3CQL6</accession>
<dbReference type="Proteomes" id="UP000634004">
    <property type="component" value="Unassembled WGS sequence"/>
</dbReference>
<evidence type="ECO:0000259" key="2">
    <source>
        <dbReference type="PROSITE" id="PS50943"/>
    </source>
</evidence>
<keyword evidence="4" id="KW-1185">Reference proteome</keyword>
<keyword evidence="1" id="KW-0472">Membrane</keyword>
<feature type="transmembrane region" description="Helical" evidence="1">
    <location>
        <begin position="90"/>
        <end position="110"/>
    </location>
</feature>
<dbReference type="EMBL" id="BMZH01000006">
    <property type="protein sequence ID" value="GHA95318.1"/>
    <property type="molecule type" value="Genomic_DNA"/>
</dbReference>